<dbReference type="EMBL" id="WWCU01000061">
    <property type="protein sequence ID" value="MYN11238.1"/>
    <property type="molecule type" value="Genomic_DNA"/>
</dbReference>
<dbReference type="RefSeq" id="WP_161075509.1">
    <property type="nucleotide sequence ID" value="NZ_WWCU01000061.1"/>
</dbReference>
<accession>A0A7X4HH96</accession>
<dbReference type="AlphaFoldDB" id="A0A7X4HH96"/>
<name>A0A7X4HH96_9BURK</name>
<protein>
    <submittedName>
        <fullName evidence="2">Uncharacterized protein</fullName>
    </submittedName>
</protein>
<sequence length="225" mass="24158">MSGWSKGDIAAAKELLESHKSQARQERRRKSFDLLWQALEEMRKAGAAEFKLADVGRKSESLGGPKPQSLRNPAGAAFREVIGLYSAAFTKPALHAGGDPIGRALATVANASARKILADRLQELKALETERDRLRMAIAAASPSPLSVPFEAIPSAAPTGKASEWGVEAFQSNFNPARLAERGLAIAADGSIRNEQGATIFSSDLIDAMDELLRANGRPALREKR</sequence>
<feature type="coiled-coil region" evidence="1">
    <location>
        <begin position="110"/>
        <end position="137"/>
    </location>
</feature>
<dbReference type="Proteomes" id="UP000450676">
    <property type="component" value="Unassembled WGS sequence"/>
</dbReference>
<gene>
    <name evidence="2" type="ORF">GTP77_28390</name>
</gene>
<evidence type="ECO:0000313" key="2">
    <source>
        <dbReference type="EMBL" id="MYN11238.1"/>
    </source>
</evidence>
<dbReference type="InterPro" id="IPR048061">
    <property type="entry name" value="GmtX-like"/>
</dbReference>
<evidence type="ECO:0000313" key="3">
    <source>
        <dbReference type="Proteomes" id="UP000450676"/>
    </source>
</evidence>
<comment type="caution">
    <text evidence="2">The sequence shown here is derived from an EMBL/GenBank/DDBJ whole genome shotgun (WGS) entry which is preliminary data.</text>
</comment>
<keyword evidence="3" id="KW-1185">Reference proteome</keyword>
<proteinExistence type="predicted"/>
<reference evidence="2 3" key="1">
    <citation type="submission" date="2019-12" db="EMBL/GenBank/DDBJ databases">
        <title>Novel species isolated from a subtropical stream in China.</title>
        <authorList>
            <person name="Lu H."/>
        </authorList>
    </citation>
    <scope>NUCLEOTIDE SEQUENCE [LARGE SCALE GENOMIC DNA]</scope>
    <source>
        <strain evidence="2 3">FT127W</strain>
    </source>
</reference>
<organism evidence="2 3">
    <name type="scientific">Pseudoduganella aquatica</name>
    <dbReference type="NCBI Taxonomy" id="2660641"/>
    <lineage>
        <taxon>Bacteria</taxon>
        <taxon>Pseudomonadati</taxon>
        <taxon>Pseudomonadota</taxon>
        <taxon>Betaproteobacteria</taxon>
        <taxon>Burkholderiales</taxon>
        <taxon>Oxalobacteraceae</taxon>
        <taxon>Telluria group</taxon>
        <taxon>Pseudoduganella</taxon>
    </lineage>
</organism>
<keyword evidence="1" id="KW-0175">Coiled coil</keyword>
<dbReference type="NCBIfam" id="NF040692">
    <property type="entry name" value="recomb_assoc"/>
    <property type="match status" value="1"/>
</dbReference>
<evidence type="ECO:0000256" key="1">
    <source>
        <dbReference type="SAM" id="Coils"/>
    </source>
</evidence>